<evidence type="ECO:0000313" key="4">
    <source>
        <dbReference type="EMBL" id="MRH41917.1"/>
    </source>
</evidence>
<dbReference type="SUPFAM" id="SSF54631">
    <property type="entry name" value="CBS-domain pair"/>
    <property type="match status" value="1"/>
</dbReference>
<dbReference type="CDD" id="cd04622">
    <property type="entry name" value="CBS_pair_HRP1_like"/>
    <property type="match status" value="1"/>
</dbReference>
<dbReference type="RefSeq" id="WP_153735525.1">
    <property type="nucleotide sequence ID" value="NZ_WJNG01000002.1"/>
</dbReference>
<dbReference type="AlphaFoldDB" id="A0A6A8DGB4"/>
<dbReference type="PANTHER" id="PTHR43080:SF2">
    <property type="entry name" value="CBS DOMAIN-CONTAINING PROTEIN"/>
    <property type="match status" value="1"/>
</dbReference>
<feature type="domain" description="CBS" evidence="3">
    <location>
        <begin position="73"/>
        <end position="132"/>
    </location>
</feature>
<dbReference type="Pfam" id="PF00571">
    <property type="entry name" value="CBS"/>
    <property type="match status" value="2"/>
</dbReference>
<dbReference type="Proteomes" id="UP000799092">
    <property type="component" value="Unassembled WGS sequence"/>
</dbReference>
<dbReference type="Gene3D" id="3.10.580.10">
    <property type="entry name" value="CBS-domain"/>
    <property type="match status" value="1"/>
</dbReference>
<dbReference type="PANTHER" id="PTHR43080">
    <property type="entry name" value="CBS DOMAIN-CONTAINING PROTEIN CBSX3, MITOCHONDRIAL"/>
    <property type="match status" value="1"/>
</dbReference>
<dbReference type="OrthoDB" id="9802114at2"/>
<proteinExistence type="predicted"/>
<dbReference type="InterPro" id="IPR000644">
    <property type="entry name" value="CBS_dom"/>
</dbReference>
<feature type="domain" description="CBS" evidence="3">
    <location>
        <begin position="8"/>
        <end position="65"/>
    </location>
</feature>
<dbReference type="PROSITE" id="PS51371">
    <property type="entry name" value="CBS"/>
    <property type="match status" value="2"/>
</dbReference>
<evidence type="ECO:0000259" key="3">
    <source>
        <dbReference type="PROSITE" id="PS51371"/>
    </source>
</evidence>
<keyword evidence="5" id="KW-1185">Reference proteome</keyword>
<dbReference type="InterPro" id="IPR051257">
    <property type="entry name" value="Diverse_CBS-Domain"/>
</dbReference>
<organism evidence="4 5">
    <name type="scientific">Aquibacillus halophilus</name>
    <dbReference type="NCBI Taxonomy" id="930132"/>
    <lineage>
        <taxon>Bacteria</taxon>
        <taxon>Bacillati</taxon>
        <taxon>Bacillota</taxon>
        <taxon>Bacilli</taxon>
        <taxon>Bacillales</taxon>
        <taxon>Bacillaceae</taxon>
        <taxon>Aquibacillus</taxon>
    </lineage>
</organism>
<dbReference type="InterPro" id="IPR046342">
    <property type="entry name" value="CBS_dom_sf"/>
</dbReference>
<reference evidence="4" key="1">
    <citation type="submission" date="2019-11" db="EMBL/GenBank/DDBJ databases">
        <authorList>
            <person name="Li J."/>
        </authorList>
    </citation>
    <scope>NUCLEOTIDE SEQUENCE</scope>
    <source>
        <strain evidence="4">B6B</strain>
    </source>
</reference>
<evidence type="ECO:0000256" key="1">
    <source>
        <dbReference type="ARBA" id="ARBA00023122"/>
    </source>
</evidence>
<dbReference type="EMBL" id="WJNG01000002">
    <property type="protein sequence ID" value="MRH41917.1"/>
    <property type="molecule type" value="Genomic_DNA"/>
</dbReference>
<comment type="caution">
    <text evidence="4">The sequence shown here is derived from an EMBL/GenBank/DDBJ whole genome shotgun (WGS) entry which is preliminary data.</text>
</comment>
<keyword evidence="1 2" id="KW-0129">CBS domain</keyword>
<evidence type="ECO:0000256" key="2">
    <source>
        <dbReference type="PROSITE-ProRule" id="PRU00703"/>
    </source>
</evidence>
<gene>
    <name evidence="4" type="ORF">GH741_04415</name>
</gene>
<dbReference type="SMART" id="SM00116">
    <property type="entry name" value="CBS"/>
    <property type="match status" value="2"/>
</dbReference>
<name>A0A6A8DGB4_9BACI</name>
<sequence length="147" mass="16009">MKSVKEIMTTDISYCTADDKISDAAVKMKDRNVGAIPICGSNQELLGMVTDRDLVIRGYANNKDGSSKVKEVMSNELHSVSPETTVQEASKLMAKKQIRRLPIVDNGKLIGIVSLGDLSLENKSNEAAGHALEEISETGKEHNNEIH</sequence>
<evidence type="ECO:0000313" key="5">
    <source>
        <dbReference type="Proteomes" id="UP000799092"/>
    </source>
</evidence>
<accession>A0A6A8DGB4</accession>
<protein>
    <submittedName>
        <fullName evidence="4">CBS domain-containing protein</fullName>
    </submittedName>
</protein>